<gene>
    <name evidence="3" type="primary">gpgP_2</name>
    <name evidence="3" type="ORF">TRM7557_02983</name>
</gene>
<dbReference type="PANTHER" id="PTHR48100:SF59">
    <property type="entry name" value="ADENOSYLCOBALAMIN_ALPHA-RIBAZOLE PHOSPHATASE"/>
    <property type="match status" value="1"/>
</dbReference>
<dbReference type="OrthoDB" id="9781415at2"/>
<dbReference type="EC" id="3.1.3.-" evidence="3"/>
<name>A0A0P1GXY1_9RHOB</name>
<dbReference type="RefSeq" id="WP_058290995.1">
    <property type="nucleotide sequence ID" value="NZ_CYSD01000039.1"/>
</dbReference>
<proteinExistence type="predicted"/>
<dbReference type="InterPro" id="IPR029033">
    <property type="entry name" value="His_PPase_superfam"/>
</dbReference>
<feature type="binding site" evidence="2">
    <location>
        <begin position="16"/>
        <end position="23"/>
    </location>
    <ligand>
        <name>substrate</name>
    </ligand>
</feature>
<dbReference type="PANTHER" id="PTHR48100">
    <property type="entry name" value="BROAD-SPECIFICITY PHOSPHATASE YOR283W-RELATED"/>
    <property type="match status" value="1"/>
</dbReference>
<dbReference type="PIRSF" id="PIRSF000709">
    <property type="entry name" value="6PFK_2-Ptase"/>
    <property type="match status" value="1"/>
</dbReference>
<dbReference type="Pfam" id="PF00300">
    <property type="entry name" value="His_Phos_1"/>
    <property type="match status" value="1"/>
</dbReference>
<sequence>MPAIIRANPPKIWFLRHGQTVWNAEHRVQGQMESDLTELGQSQAAAQAAIIAPILETHRPPVLVSPLRRAQQTAEIALGGMPITTDPRLAEAQAGVFQGQTLSEIAARYPQIRAENPHALDLFCAAPEGEGFEAFYARIANLLSALETPTVLVGHGLWGQVLRGIICGLTRAEMAALPNEQGCVYELENGTERVLRDAQTR</sequence>
<dbReference type="SUPFAM" id="SSF53254">
    <property type="entry name" value="Phosphoglycerate mutase-like"/>
    <property type="match status" value="1"/>
</dbReference>
<dbReference type="SMART" id="SM00855">
    <property type="entry name" value="PGAM"/>
    <property type="match status" value="1"/>
</dbReference>
<protein>
    <submittedName>
        <fullName evidence="3">Glucosyl-3-phosphoglycerate phosphatase</fullName>
        <ecNumber evidence="3">3.1.3.-</ecNumber>
    </submittedName>
</protein>
<dbReference type="InterPro" id="IPR050275">
    <property type="entry name" value="PGM_Phosphatase"/>
</dbReference>
<dbReference type="AlphaFoldDB" id="A0A0P1GXY1"/>
<feature type="binding site" evidence="2">
    <location>
        <position position="69"/>
    </location>
    <ligand>
        <name>substrate</name>
    </ligand>
</feature>
<dbReference type="STRING" id="928856.SAMN04488049_104267"/>
<keyword evidence="4" id="KW-1185">Reference proteome</keyword>
<feature type="active site" description="Proton donor/acceptor" evidence="1">
    <location>
        <position position="91"/>
    </location>
</feature>
<dbReference type="GO" id="GO:0005737">
    <property type="term" value="C:cytoplasm"/>
    <property type="evidence" value="ECO:0007669"/>
    <property type="project" value="TreeGrafter"/>
</dbReference>
<evidence type="ECO:0000313" key="3">
    <source>
        <dbReference type="EMBL" id="CUH80570.1"/>
    </source>
</evidence>
<dbReference type="GO" id="GO:0016791">
    <property type="term" value="F:phosphatase activity"/>
    <property type="evidence" value="ECO:0007669"/>
    <property type="project" value="TreeGrafter"/>
</dbReference>
<organism evidence="3 4">
    <name type="scientific">Tritonibacter multivorans</name>
    <dbReference type="NCBI Taxonomy" id="928856"/>
    <lineage>
        <taxon>Bacteria</taxon>
        <taxon>Pseudomonadati</taxon>
        <taxon>Pseudomonadota</taxon>
        <taxon>Alphaproteobacteria</taxon>
        <taxon>Rhodobacterales</taxon>
        <taxon>Paracoccaceae</taxon>
        <taxon>Tritonibacter</taxon>
    </lineage>
</organism>
<dbReference type="Gene3D" id="3.40.50.1240">
    <property type="entry name" value="Phosphoglycerate mutase-like"/>
    <property type="match status" value="1"/>
</dbReference>
<evidence type="ECO:0000256" key="1">
    <source>
        <dbReference type="PIRSR" id="PIRSR613078-1"/>
    </source>
</evidence>
<dbReference type="EMBL" id="CYSD01000039">
    <property type="protein sequence ID" value="CUH80570.1"/>
    <property type="molecule type" value="Genomic_DNA"/>
</dbReference>
<dbReference type="InterPro" id="IPR013078">
    <property type="entry name" value="His_Pase_superF_clade-1"/>
</dbReference>
<accession>A0A0P1GXY1</accession>
<keyword evidence="3" id="KW-0378">Hydrolase</keyword>
<dbReference type="Proteomes" id="UP000052022">
    <property type="component" value="Unassembled WGS sequence"/>
</dbReference>
<evidence type="ECO:0000256" key="2">
    <source>
        <dbReference type="PIRSR" id="PIRSR613078-2"/>
    </source>
</evidence>
<feature type="active site" description="Tele-phosphohistidine intermediate" evidence="1">
    <location>
        <position position="17"/>
    </location>
</feature>
<evidence type="ECO:0000313" key="4">
    <source>
        <dbReference type="Proteomes" id="UP000052022"/>
    </source>
</evidence>
<dbReference type="CDD" id="cd07067">
    <property type="entry name" value="HP_PGM_like"/>
    <property type="match status" value="1"/>
</dbReference>
<reference evidence="3 4" key="1">
    <citation type="submission" date="2015-09" db="EMBL/GenBank/DDBJ databases">
        <authorList>
            <consortium name="Swine Surveillance"/>
        </authorList>
    </citation>
    <scope>NUCLEOTIDE SEQUENCE [LARGE SCALE GENOMIC DNA]</scope>
    <source>
        <strain evidence="3 4">CECT 7557</strain>
    </source>
</reference>